<gene>
    <name evidence="1" type="ORF">ROSEINA2194_03165</name>
</gene>
<dbReference type="AlphaFoldDB" id="C0FWN4"/>
<protein>
    <submittedName>
        <fullName evidence="1">Uncharacterized protein</fullName>
    </submittedName>
</protein>
<dbReference type="EMBL" id="ACFY01000136">
    <property type="protein sequence ID" value="EEG92994.1"/>
    <property type="molecule type" value="Genomic_DNA"/>
</dbReference>
<accession>C0FWN4</accession>
<reference evidence="1 2" key="2">
    <citation type="submission" date="2009-03" db="EMBL/GenBank/DDBJ databases">
        <title>Draft genome sequence of Roseburia inulinivorans (DSM 16841).</title>
        <authorList>
            <person name="Sudarsanam P."/>
            <person name="Ley R."/>
            <person name="Guruge J."/>
            <person name="Turnbaugh P.J."/>
            <person name="Mahowald M."/>
            <person name="Liep D."/>
            <person name="Gordon J."/>
        </authorList>
    </citation>
    <scope>NUCLEOTIDE SEQUENCE [LARGE SCALE GENOMIC DNA]</scope>
    <source>
        <strain evidence="1 2">DSM 16841</strain>
    </source>
</reference>
<dbReference type="Proteomes" id="UP000003561">
    <property type="component" value="Unassembled WGS sequence"/>
</dbReference>
<evidence type="ECO:0000313" key="1">
    <source>
        <dbReference type="EMBL" id="EEG92994.1"/>
    </source>
</evidence>
<reference evidence="1 2" key="1">
    <citation type="submission" date="2009-02" db="EMBL/GenBank/DDBJ databases">
        <authorList>
            <person name="Fulton L."/>
            <person name="Clifton S."/>
            <person name="Fulton B."/>
            <person name="Xu J."/>
            <person name="Minx P."/>
            <person name="Pepin K.H."/>
            <person name="Johnson M."/>
            <person name="Bhonagiri V."/>
            <person name="Nash W.E."/>
            <person name="Mardis E.R."/>
            <person name="Wilson R.K."/>
        </authorList>
    </citation>
    <scope>NUCLEOTIDE SEQUENCE [LARGE SCALE GENOMIC DNA]</scope>
    <source>
        <strain evidence="1 2">DSM 16841</strain>
    </source>
</reference>
<organism evidence="1 2">
    <name type="scientific">Roseburia inulinivorans DSM 16841</name>
    <dbReference type="NCBI Taxonomy" id="622312"/>
    <lineage>
        <taxon>Bacteria</taxon>
        <taxon>Bacillati</taxon>
        <taxon>Bacillota</taxon>
        <taxon>Clostridia</taxon>
        <taxon>Lachnospirales</taxon>
        <taxon>Lachnospiraceae</taxon>
        <taxon>Roseburia</taxon>
    </lineage>
</organism>
<comment type="caution">
    <text evidence="1">The sequence shown here is derived from an EMBL/GenBank/DDBJ whole genome shotgun (WGS) entry which is preliminary data.</text>
</comment>
<sequence length="55" mass="6541">MLKNQSTISKIVSALRIVKPRTKKRFMLIYFLQESHNLLRYLLQIKSISINTYEA</sequence>
<proteinExistence type="predicted"/>
<name>C0FWN4_9FIRM</name>
<evidence type="ECO:0000313" key="2">
    <source>
        <dbReference type="Proteomes" id="UP000003561"/>
    </source>
</evidence>